<feature type="transmembrane region" description="Helical" evidence="2">
    <location>
        <begin position="353"/>
        <end position="373"/>
    </location>
</feature>
<dbReference type="AlphaFoldDB" id="A0A9W6XLI6"/>
<feature type="region of interest" description="Disordered" evidence="1">
    <location>
        <begin position="1"/>
        <end position="108"/>
    </location>
</feature>
<feature type="region of interest" description="Disordered" evidence="1">
    <location>
        <begin position="157"/>
        <end position="179"/>
    </location>
</feature>
<accession>A0A9W6XLI6</accession>
<dbReference type="Proteomes" id="UP001165121">
    <property type="component" value="Unassembled WGS sequence"/>
</dbReference>
<feature type="transmembrane region" description="Helical" evidence="2">
    <location>
        <begin position="292"/>
        <end position="315"/>
    </location>
</feature>
<sequence>MASWQRYPGAWRPEDEAAGRGAASAPLLGPQEDEKKQQQRAFPGSDGRAQRSPPIDAAASYGRNPLPLFERQYARQQTAEQFPGYSSVPPQGYAGYSTRSDAQQRRDPGDYRDRWMYQAPAPRQPPVQLSTDSRGQWITLNRQEPWVEDPGGLQLHGGYEHGEWGRRRRRDPPSSSRSRAPGFLSATVKLCVFHTFNVVFALVACGILSAGICSAASLIPVCCIGLLIFQVLVFIVFSLAQWDIKLGNYIVPTQQRAYASLLPPGSYVRREGFSGYRISPSLEFFSPLSLMAILYFLLVKPVIGVLSFLSLLLVVAPPASLISSLIVCNTGGYYDSIEIYGVGPTLMIRSPGLSLVGAICVTLIGVAFMQLVAKMAVGATRFFCCEKFAVTTRLATYQPFRNVARTSYGATFTEG</sequence>
<keyword evidence="2" id="KW-1133">Transmembrane helix</keyword>
<evidence type="ECO:0000313" key="4">
    <source>
        <dbReference type="Proteomes" id="UP001165121"/>
    </source>
</evidence>
<dbReference type="EMBL" id="BSXT01001389">
    <property type="protein sequence ID" value="GMF41962.1"/>
    <property type="molecule type" value="Genomic_DNA"/>
</dbReference>
<name>A0A9W6XLI6_9STRA</name>
<organism evidence="3 4">
    <name type="scientific">Phytophthora fragariaefolia</name>
    <dbReference type="NCBI Taxonomy" id="1490495"/>
    <lineage>
        <taxon>Eukaryota</taxon>
        <taxon>Sar</taxon>
        <taxon>Stramenopiles</taxon>
        <taxon>Oomycota</taxon>
        <taxon>Peronosporomycetes</taxon>
        <taxon>Peronosporales</taxon>
        <taxon>Peronosporaceae</taxon>
        <taxon>Phytophthora</taxon>
    </lineage>
</organism>
<comment type="caution">
    <text evidence="3">The sequence shown here is derived from an EMBL/GenBank/DDBJ whole genome shotgun (WGS) entry which is preliminary data.</text>
</comment>
<reference evidence="3" key="1">
    <citation type="submission" date="2023-04" db="EMBL/GenBank/DDBJ databases">
        <title>Phytophthora fragariaefolia NBRC 109709.</title>
        <authorList>
            <person name="Ichikawa N."/>
            <person name="Sato H."/>
            <person name="Tonouchi N."/>
        </authorList>
    </citation>
    <scope>NUCLEOTIDE SEQUENCE</scope>
    <source>
        <strain evidence="3">NBRC 109709</strain>
    </source>
</reference>
<feature type="transmembrane region" description="Helical" evidence="2">
    <location>
        <begin position="186"/>
        <end position="212"/>
    </location>
</feature>
<gene>
    <name evidence="3" type="ORF">Pfra01_001351600</name>
</gene>
<evidence type="ECO:0000256" key="2">
    <source>
        <dbReference type="SAM" id="Phobius"/>
    </source>
</evidence>
<keyword evidence="4" id="KW-1185">Reference proteome</keyword>
<evidence type="ECO:0000256" key="1">
    <source>
        <dbReference type="SAM" id="MobiDB-lite"/>
    </source>
</evidence>
<proteinExistence type="predicted"/>
<keyword evidence="2" id="KW-0812">Transmembrane</keyword>
<feature type="transmembrane region" description="Helical" evidence="2">
    <location>
        <begin position="218"/>
        <end position="240"/>
    </location>
</feature>
<dbReference type="OrthoDB" id="79466at2759"/>
<evidence type="ECO:0000313" key="3">
    <source>
        <dbReference type="EMBL" id="GMF41962.1"/>
    </source>
</evidence>
<protein>
    <submittedName>
        <fullName evidence="3">Unnamed protein product</fullName>
    </submittedName>
</protein>
<keyword evidence="2" id="KW-0472">Membrane</keyword>